<keyword evidence="2" id="KW-1185">Reference proteome</keyword>
<reference evidence="1" key="1">
    <citation type="journal article" date="2017" name="Gigascience">
        <title>The genome draft of coconut (Cocos nucifera).</title>
        <authorList>
            <person name="Xiao Y."/>
            <person name="Xu P."/>
            <person name="Fan H."/>
            <person name="Baudouin L."/>
            <person name="Xia W."/>
            <person name="Bocs S."/>
            <person name="Xu J."/>
            <person name="Li Q."/>
            <person name="Guo A."/>
            <person name="Zhou L."/>
            <person name="Li J."/>
            <person name="Wu Y."/>
            <person name="Ma Z."/>
            <person name="Armero A."/>
            <person name="Issali A.E."/>
            <person name="Liu N."/>
            <person name="Peng M."/>
            <person name="Yang Y."/>
        </authorList>
    </citation>
    <scope>NUCLEOTIDE SEQUENCE</scope>
    <source>
        <tissue evidence="1">Spear leaf of Hainan Tall coconut</tissue>
    </source>
</reference>
<comment type="caution">
    <text evidence="1">The sequence shown here is derived from an EMBL/GenBank/DDBJ whole genome shotgun (WGS) entry which is preliminary data.</text>
</comment>
<reference evidence="1" key="2">
    <citation type="submission" date="2019-07" db="EMBL/GenBank/DDBJ databases">
        <authorList>
            <person name="Yang Y."/>
            <person name="Bocs S."/>
            <person name="Baudouin L."/>
        </authorList>
    </citation>
    <scope>NUCLEOTIDE SEQUENCE</scope>
    <source>
        <tissue evidence="1">Spear leaf of Hainan Tall coconut</tissue>
    </source>
</reference>
<dbReference type="OrthoDB" id="336008at2759"/>
<dbReference type="AlphaFoldDB" id="A0A8K0NAJ7"/>
<protein>
    <submittedName>
        <fullName evidence="1">Uncharacterized protein</fullName>
    </submittedName>
</protein>
<evidence type="ECO:0000313" key="2">
    <source>
        <dbReference type="Proteomes" id="UP000797356"/>
    </source>
</evidence>
<dbReference type="PANTHER" id="PTHR31789:SF1">
    <property type="entry name" value="OS05G0482600 PROTEIN"/>
    <property type="match status" value="1"/>
</dbReference>
<organism evidence="1 2">
    <name type="scientific">Cocos nucifera</name>
    <name type="common">Coconut palm</name>
    <dbReference type="NCBI Taxonomy" id="13894"/>
    <lineage>
        <taxon>Eukaryota</taxon>
        <taxon>Viridiplantae</taxon>
        <taxon>Streptophyta</taxon>
        <taxon>Embryophyta</taxon>
        <taxon>Tracheophyta</taxon>
        <taxon>Spermatophyta</taxon>
        <taxon>Magnoliopsida</taxon>
        <taxon>Liliopsida</taxon>
        <taxon>Arecaceae</taxon>
        <taxon>Arecoideae</taxon>
        <taxon>Cocoseae</taxon>
        <taxon>Attaleinae</taxon>
        <taxon>Cocos</taxon>
    </lineage>
</organism>
<accession>A0A8K0NAJ7</accession>
<gene>
    <name evidence="1" type="ORF">COCNU_12G005970</name>
</gene>
<name>A0A8K0NAJ7_COCNU</name>
<dbReference type="EMBL" id="CM017883">
    <property type="protein sequence ID" value="KAG1365597.1"/>
    <property type="molecule type" value="Genomic_DNA"/>
</dbReference>
<dbReference type="Pfam" id="PF25463">
    <property type="entry name" value="DUF7899"/>
    <property type="match status" value="1"/>
</dbReference>
<dbReference type="Proteomes" id="UP000797356">
    <property type="component" value="Chromosome 12"/>
</dbReference>
<dbReference type="PANTHER" id="PTHR31789">
    <property type="entry name" value="OS05G0482600 PROTEIN"/>
    <property type="match status" value="1"/>
</dbReference>
<evidence type="ECO:0000313" key="1">
    <source>
        <dbReference type="EMBL" id="KAG1365597.1"/>
    </source>
</evidence>
<sequence>MRMNLTDMIPRNIGPSCLVLRKLSNIIKIVAAWDIIFALAQSGVGAAFSGETNQRISFLNGSTDEVICSLFCNNNSDLLITVSIYASENFSSLKCRTTRIQYTQRGNPGAGFLLFENH</sequence>
<dbReference type="InterPro" id="IPR057221">
    <property type="entry name" value="DUF7899"/>
</dbReference>
<proteinExistence type="predicted"/>